<dbReference type="EC" id="2.6.99.2" evidence="4 5"/>
<dbReference type="Proteomes" id="UP000016900">
    <property type="component" value="Chromosome"/>
</dbReference>
<name>U3U644_9GAMM</name>
<comment type="subunit">
    <text evidence="4">Homooctamer; tetramer of dimers.</text>
</comment>
<dbReference type="KEGG" id="pck:BMSBPS_0040"/>
<dbReference type="HAMAP" id="MF_00279">
    <property type="entry name" value="PdxJ"/>
    <property type="match status" value="1"/>
</dbReference>
<evidence type="ECO:0000256" key="4">
    <source>
        <dbReference type="HAMAP-Rule" id="MF_00279"/>
    </source>
</evidence>
<keyword evidence="3 4" id="KW-0664">Pyridoxine biosynthesis</keyword>
<comment type="similarity">
    <text evidence="4">Belongs to the PNP synthase family.</text>
</comment>
<dbReference type="InterPro" id="IPR036130">
    <property type="entry name" value="Pyridoxine-5'_phos_synth"/>
</dbReference>
<feature type="binding site" evidence="4">
    <location>
        <position position="52"/>
    </location>
    <ligand>
        <name>1-deoxy-D-xylulose 5-phosphate</name>
        <dbReference type="ChEBI" id="CHEBI:57792"/>
    </ligand>
</feature>
<evidence type="ECO:0000256" key="5">
    <source>
        <dbReference type="NCBIfam" id="TIGR00559"/>
    </source>
</evidence>
<feature type="active site" description="Proton acceptor" evidence="4">
    <location>
        <position position="45"/>
    </location>
</feature>
<dbReference type="SUPFAM" id="SSF63892">
    <property type="entry name" value="Pyridoxine 5'-phosphate synthase"/>
    <property type="match status" value="1"/>
</dbReference>
<dbReference type="UniPathway" id="UPA00244">
    <property type="reaction ID" value="UER00313"/>
</dbReference>
<dbReference type="PANTHER" id="PTHR30456">
    <property type="entry name" value="PYRIDOXINE 5'-PHOSPHATE SYNTHASE"/>
    <property type="match status" value="1"/>
</dbReference>
<dbReference type="InterPro" id="IPR004569">
    <property type="entry name" value="PyrdxlP_synth_PdxJ"/>
</dbReference>
<dbReference type="GO" id="GO:0005829">
    <property type="term" value="C:cytosol"/>
    <property type="evidence" value="ECO:0007669"/>
    <property type="project" value="TreeGrafter"/>
</dbReference>
<dbReference type="STRING" id="1235990.BMSBPS_0040"/>
<dbReference type="Gene3D" id="3.20.20.70">
    <property type="entry name" value="Aldolase class I"/>
    <property type="match status" value="1"/>
</dbReference>
<protein>
    <recommendedName>
        <fullName evidence="4 5">Pyridoxine 5'-phosphate synthase</fullName>
        <shortName evidence="4">PNP synthase</shortName>
        <ecNumber evidence="4 5">2.6.99.2</ecNumber>
    </recommendedName>
</protein>
<keyword evidence="7" id="KW-1185">Reference proteome</keyword>
<feature type="binding site" evidence="4">
    <location>
        <position position="194"/>
    </location>
    <ligand>
        <name>3-amino-2-oxopropyl phosphate</name>
        <dbReference type="ChEBI" id="CHEBI:57279"/>
    </ligand>
</feature>
<dbReference type="KEGG" id="hhs:HHS_04150"/>
<dbReference type="CDD" id="cd00003">
    <property type="entry name" value="PNPsynthase"/>
    <property type="match status" value="1"/>
</dbReference>
<feature type="active site" description="Proton acceptor" evidence="4">
    <location>
        <position position="72"/>
    </location>
</feature>
<comment type="subcellular location">
    <subcellularLocation>
        <location evidence="4">Cytoplasm</location>
    </subcellularLocation>
</comment>
<evidence type="ECO:0000256" key="2">
    <source>
        <dbReference type="ARBA" id="ARBA00022679"/>
    </source>
</evidence>
<reference evidence="6 7" key="1">
    <citation type="submission" date="2012-10" db="EMBL/GenBank/DDBJ databases">
        <title>Genome sequence of the symbiont of the pentatomidae stink bug Halyomorpha halys.</title>
        <authorList>
            <person name="Kobayashi H."/>
            <person name="Fujii-Muramatsu R."/>
            <person name="Takeishi K."/>
            <person name="Noda H."/>
        </authorList>
    </citation>
    <scope>NUCLEOTIDE SEQUENCE [LARGE SCALE GENOMIC DNA]</scope>
</reference>
<organism evidence="6 7">
    <name type="scientific">Candidatus Pantoea carbekii</name>
    <dbReference type="NCBI Taxonomy" id="1235990"/>
    <lineage>
        <taxon>Bacteria</taxon>
        <taxon>Pseudomonadati</taxon>
        <taxon>Pseudomonadota</taxon>
        <taxon>Gammaproteobacteria</taxon>
        <taxon>Enterobacterales</taxon>
        <taxon>Erwiniaceae</taxon>
        <taxon>Pantoea</taxon>
    </lineage>
</organism>
<evidence type="ECO:0000256" key="3">
    <source>
        <dbReference type="ARBA" id="ARBA00023096"/>
    </source>
</evidence>
<feature type="active site" description="Proton donor" evidence="4">
    <location>
        <position position="193"/>
    </location>
</feature>
<dbReference type="InterPro" id="IPR013785">
    <property type="entry name" value="Aldolase_TIM"/>
</dbReference>
<dbReference type="PATRIC" id="fig|1235990.3.peg.412"/>
<comment type="catalytic activity">
    <reaction evidence="4">
        <text>3-amino-2-oxopropyl phosphate + 1-deoxy-D-xylulose 5-phosphate = pyridoxine 5'-phosphate + phosphate + 2 H2O + H(+)</text>
        <dbReference type="Rhea" id="RHEA:15265"/>
        <dbReference type="ChEBI" id="CHEBI:15377"/>
        <dbReference type="ChEBI" id="CHEBI:15378"/>
        <dbReference type="ChEBI" id="CHEBI:43474"/>
        <dbReference type="ChEBI" id="CHEBI:57279"/>
        <dbReference type="ChEBI" id="CHEBI:57792"/>
        <dbReference type="ChEBI" id="CHEBI:58589"/>
        <dbReference type="EC" id="2.6.99.2"/>
    </reaction>
</comment>
<dbReference type="RefSeq" id="WP_022564404.1">
    <property type="nucleotide sequence ID" value="NZ_CP010907.1"/>
</dbReference>
<comment type="function">
    <text evidence="4">Catalyzes the complicated ring closure reaction between the two acyclic compounds 1-deoxy-D-xylulose-5-phosphate (DXP) and 3-amino-2-oxopropyl phosphate (1-amino-acetone-3-phosphate or AAP) to form pyridoxine 5'-phosphate (PNP) and inorganic phosphate.</text>
</comment>
<feature type="binding site" evidence="4">
    <location>
        <begin position="215"/>
        <end position="216"/>
    </location>
    <ligand>
        <name>3-amino-2-oxopropyl phosphate</name>
        <dbReference type="ChEBI" id="CHEBI:57279"/>
    </ligand>
</feature>
<feature type="binding site" evidence="4">
    <location>
        <position position="47"/>
    </location>
    <ligand>
        <name>1-deoxy-D-xylulose 5-phosphate</name>
        <dbReference type="ChEBI" id="CHEBI:57792"/>
    </ligand>
</feature>
<feature type="binding site" evidence="4">
    <location>
        <position position="20"/>
    </location>
    <ligand>
        <name>3-amino-2-oxopropyl phosphate</name>
        <dbReference type="ChEBI" id="CHEBI:57279"/>
    </ligand>
</feature>
<dbReference type="GO" id="GO:0033856">
    <property type="term" value="F:pyridoxine 5'-phosphate synthase activity"/>
    <property type="evidence" value="ECO:0007669"/>
    <property type="project" value="UniProtKB-UniRule"/>
</dbReference>
<feature type="binding site" evidence="4">
    <location>
        <position position="9"/>
    </location>
    <ligand>
        <name>3-amino-2-oxopropyl phosphate</name>
        <dbReference type="ChEBI" id="CHEBI:57279"/>
    </ligand>
</feature>
<dbReference type="AlphaFoldDB" id="U3U644"/>
<evidence type="ECO:0000256" key="1">
    <source>
        <dbReference type="ARBA" id="ARBA00022490"/>
    </source>
</evidence>
<dbReference type="OrthoDB" id="9806590at2"/>
<dbReference type="eggNOG" id="COG0854">
    <property type="taxonomic scope" value="Bacteria"/>
</dbReference>
<dbReference type="NCBIfam" id="NF003625">
    <property type="entry name" value="PRK05265.1-3"/>
    <property type="match status" value="1"/>
</dbReference>
<evidence type="ECO:0000313" key="7">
    <source>
        <dbReference type="Proteomes" id="UP000016900"/>
    </source>
</evidence>
<dbReference type="NCBIfam" id="NF003627">
    <property type="entry name" value="PRK05265.1-5"/>
    <property type="match status" value="1"/>
</dbReference>
<dbReference type="NCBIfam" id="TIGR00559">
    <property type="entry name" value="pdxJ"/>
    <property type="match status" value="1"/>
</dbReference>
<feature type="site" description="Transition state stabilizer" evidence="4">
    <location>
        <position position="153"/>
    </location>
</feature>
<feature type="binding site" evidence="4">
    <location>
        <begin position="11"/>
        <end position="12"/>
    </location>
    <ligand>
        <name>1-deoxy-D-xylulose 5-phosphate</name>
        <dbReference type="ChEBI" id="CHEBI:57792"/>
    </ligand>
</feature>
<evidence type="ECO:0000313" key="6">
    <source>
        <dbReference type="EMBL" id="BAO00385.1"/>
    </source>
</evidence>
<dbReference type="GO" id="GO:0008615">
    <property type="term" value="P:pyridoxine biosynthetic process"/>
    <property type="evidence" value="ECO:0007669"/>
    <property type="project" value="UniProtKB-UniRule"/>
</dbReference>
<dbReference type="Pfam" id="PF03740">
    <property type="entry name" value="PdxJ"/>
    <property type="match status" value="1"/>
</dbReference>
<accession>U3U644</accession>
<dbReference type="NCBIfam" id="NF003623">
    <property type="entry name" value="PRK05265.1-1"/>
    <property type="match status" value="1"/>
</dbReference>
<comment type="pathway">
    <text evidence="4">Cofactor biosynthesis; pyridoxine 5'-phosphate biosynthesis; pyridoxine 5'-phosphate from D-erythrose 4-phosphate: step 5/5.</text>
</comment>
<dbReference type="EMBL" id="AP012554">
    <property type="protein sequence ID" value="BAO00385.1"/>
    <property type="molecule type" value="Genomic_DNA"/>
</dbReference>
<proteinExistence type="inferred from homology"/>
<dbReference type="PANTHER" id="PTHR30456:SF0">
    <property type="entry name" value="PYRIDOXINE 5'-PHOSPHATE SYNTHASE"/>
    <property type="match status" value="1"/>
</dbReference>
<keyword evidence="1 4" id="KW-0963">Cytoplasm</keyword>
<gene>
    <name evidence="4 6" type="primary">pdxJ</name>
    <name evidence="6" type="ORF">HHS_04150</name>
</gene>
<keyword evidence="2 4" id="KW-0808">Transferase</keyword>
<sequence length="243" mass="27081">MSHLLLGVNIDHIATIRNARGTNYPNLVQAAIISEQAGADRITVHLREDRRHIKDNDVCAINDIIQIPLNLEIALTNEMINFACKVKPHFVCIVPEKRQELTTEGGLDVANQQNKINSAIKRLHEVGILVSLFIDPNRQQIESAMLSKASSIEIHTGRYVEALEGQQRNIELTRIIDSINFAVSLGLKVNAGHGLNYYNVKSIAALPEIHELHIGHAIVSRALFSGLSDAIKEMKNLMWTARH</sequence>
<feature type="binding site" evidence="4">
    <location>
        <position position="102"/>
    </location>
    <ligand>
        <name>1-deoxy-D-xylulose 5-phosphate</name>
        <dbReference type="ChEBI" id="CHEBI:57792"/>
    </ligand>
</feature>